<dbReference type="Pfam" id="PF02854">
    <property type="entry name" value="MIF4G"/>
    <property type="match status" value="1"/>
</dbReference>
<dbReference type="SUPFAM" id="SSF48371">
    <property type="entry name" value="ARM repeat"/>
    <property type="match status" value="1"/>
</dbReference>
<evidence type="ECO:0000256" key="3">
    <source>
        <dbReference type="ARBA" id="ARBA00023242"/>
    </source>
</evidence>
<dbReference type="GO" id="GO:0003723">
    <property type="term" value="F:RNA binding"/>
    <property type="evidence" value="ECO:0007669"/>
    <property type="project" value="InterPro"/>
</dbReference>
<keyword evidence="7" id="KW-1185">Reference proteome</keyword>
<feature type="region of interest" description="Disordered" evidence="4">
    <location>
        <begin position="1"/>
        <end position="166"/>
    </location>
</feature>
<dbReference type="GO" id="GO:0042274">
    <property type="term" value="P:ribosomal small subunit biogenesis"/>
    <property type="evidence" value="ECO:0007669"/>
    <property type="project" value="TreeGrafter"/>
</dbReference>
<dbReference type="RefSeq" id="XP_056488900.1">
    <property type="nucleotide sequence ID" value="XM_056629598.1"/>
</dbReference>
<comment type="caution">
    <text evidence="6">The sequence shown here is derived from an EMBL/GenBank/DDBJ whole genome shotgun (WGS) entry which is preliminary data.</text>
</comment>
<feature type="domain" description="MI" evidence="5">
    <location>
        <begin position="600"/>
        <end position="735"/>
    </location>
</feature>
<feature type="compositionally biased region" description="Polar residues" evidence="4">
    <location>
        <begin position="1"/>
        <end position="11"/>
    </location>
</feature>
<evidence type="ECO:0000313" key="7">
    <source>
        <dbReference type="Proteomes" id="UP001147747"/>
    </source>
</evidence>
<feature type="compositionally biased region" description="Basic and acidic residues" evidence="4">
    <location>
        <begin position="67"/>
        <end position="87"/>
    </location>
</feature>
<dbReference type="SMART" id="SM00544">
    <property type="entry name" value="MA3"/>
    <property type="match status" value="1"/>
</dbReference>
<accession>A0A9W9W191</accession>
<feature type="compositionally biased region" description="Acidic residues" evidence="4">
    <location>
        <begin position="234"/>
        <end position="267"/>
    </location>
</feature>
<organism evidence="6 7">
    <name type="scientific">Penicillium cosmopolitanum</name>
    <dbReference type="NCBI Taxonomy" id="1131564"/>
    <lineage>
        <taxon>Eukaryota</taxon>
        <taxon>Fungi</taxon>
        <taxon>Dikarya</taxon>
        <taxon>Ascomycota</taxon>
        <taxon>Pezizomycotina</taxon>
        <taxon>Eurotiomycetes</taxon>
        <taxon>Eurotiomycetidae</taxon>
        <taxon>Eurotiales</taxon>
        <taxon>Aspergillaceae</taxon>
        <taxon>Penicillium</taxon>
    </lineage>
</organism>
<dbReference type="Proteomes" id="UP001147747">
    <property type="component" value="Unassembled WGS sequence"/>
</dbReference>
<evidence type="ECO:0000313" key="6">
    <source>
        <dbReference type="EMBL" id="KAJ5396848.1"/>
    </source>
</evidence>
<reference evidence="6" key="1">
    <citation type="submission" date="2022-12" db="EMBL/GenBank/DDBJ databases">
        <authorList>
            <person name="Petersen C."/>
        </authorList>
    </citation>
    <scope>NUCLEOTIDE SEQUENCE</scope>
    <source>
        <strain evidence="6">IBT 29677</strain>
    </source>
</reference>
<dbReference type="InterPro" id="IPR003890">
    <property type="entry name" value="MIF4G-like_typ-3"/>
</dbReference>
<evidence type="ECO:0000256" key="4">
    <source>
        <dbReference type="SAM" id="MobiDB-lite"/>
    </source>
</evidence>
<evidence type="ECO:0000256" key="2">
    <source>
        <dbReference type="ARBA" id="ARBA00006856"/>
    </source>
</evidence>
<gene>
    <name evidence="6" type="ORF">N7509_004961</name>
</gene>
<dbReference type="PANTHER" id="PTHR18034">
    <property type="entry name" value="CELL CYCLE CONTROL PROTEIN CWF22-RELATED"/>
    <property type="match status" value="1"/>
</dbReference>
<comment type="similarity">
    <text evidence="2">Belongs to the CWC22 family.</text>
</comment>
<dbReference type="GO" id="GO:0005730">
    <property type="term" value="C:nucleolus"/>
    <property type="evidence" value="ECO:0007669"/>
    <property type="project" value="UniProtKB-SubCell"/>
</dbReference>
<feature type="compositionally biased region" description="Basic and acidic residues" evidence="4">
    <location>
        <begin position="206"/>
        <end position="227"/>
    </location>
</feature>
<sequence>MPRPMHNTTSLPRDLRSELGIRDTYGEKKRKQNGPSSRKERRQAERTEKKSRRTPAPPVRTQNQHSQKKDSKKDGKDDLDQVEDAPKVKSKAASKAPGVKQKAAPRLNKAEETESDDSEPNYLDEDTDENESDNSQEELESDADDDILDRGHVSSTVKSKLDQDDAEIAALEKKLGLKKGKKLPKAFAEDGLDDLMGNLAEDSEDDSKKRKREADDWLQSKRQKAQERQAAAMEIDEEGDESDSELEVDLDEEVFGSDDGSEFDGFDPEEKAPPKQRENPYIAPPTKKEVTPGQKYIPPSLRARQDPETESLTRLKRQAQGHLNKLSEANLISILAEFEKLYRDYPRQHVTSTIIDLLMGLICERSVMGMDFGAEIVQRIVETLDAEGDERGGFEGKESMNLVSLLAQLYNFHVIGSPLIFDYIRLFLKEITESNTELLLKVIRNCGPQLRQDDPSALKDIVLLIQPAVAKAGESSLSVRTKFMIETITDLKNNRVKSGIGASITSEHITKMRKILGSMNNSRVIRASEPINITRADIHDSSKKGKWWLVGASWREDPLVSARQELVGVQTRNDTAVADDDSEAEPDLGDLAKAHRMNTDVRRSIFVAIMSANDFQDAHVRLMKLRLKRAQEFEISRVLIHCAMEEEVHNPYYTLISRRLCGDMGRRIKMSFMFALWNVFKRMGERGDDEDEDNFDPDDQENGVSMKSVVNLAKMFGMLIADGSLTLSVLKNLNFAYLQPKTKTFVEILLISIIQQSQKTKKANKKKKANKDVSEESNRDEESLMQIFLRVQDTPHIAKGLIFFIRKVVAKSDIVTEKDEKMIRWGCNVAVDALKAVKD</sequence>
<feature type="compositionally biased region" description="Basic and acidic residues" evidence="4">
    <location>
        <begin position="268"/>
        <end position="278"/>
    </location>
</feature>
<dbReference type="SMART" id="SM00543">
    <property type="entry name" value="MIF4G"/>
    <property type="match status" value="1"/>
</dbReference>
<name>A0A9W9W191_9EURO</name>
<dbReference type="OrthoDB" id="361797at2759"/>
<feature type="compositionally biased region" description="Low complexity" evidence="4">
    <location>
        <begin position="91"/>
        <end position="100"/>
    </location>
</feature>
<feature type="compositionally biased region" description="Basic and acidic residues" evidence="4">
    <location>
        <begin position="13"/>
        <end position="27"/>
    </location>
</feature>
<evidence type="ECO:0000256" key="1">
    <source>
        <dbReference type="ARBA" id="ARBA00004604"/>
    </source>
</evidence>
<dbReference type="InterPro" id="IPR016024">
    <property type="entry name" value="ARM-type_fold"/>
</dbReference>
<dbReference type="PANTHER" id="PTHR18034:SF4">
    <property type="entry name" value="NUCLEOLAR MIF4G DOMAIN-CONTAINING PROTEIN 1"/>
    <property type="match status" value="1"/>
</dbReference>
<protein>
    <recommendedName>
        <fullName evidence="5">MI domain-containing protein</fullName>
    </recommendedName>
</protein>
<dbReference type="InterPro" id="IPR003891">
    <property type="entry name" value="Initiation_fac_eIF4g_MI"/>
</dbReference>
<feature type="compositionally biased region" description="Acidic residues" evidence="4">
    <location>
        <begin position="113"/>
        <end position="147"/>
    </location>
</feature>
<comment type="subcellular location">
    <subcellularLocation>
        <location evidence="1">Nucleus</location>
        <location evidence="1">Nucleolus</location>
    </subcellularLocation>
</comment>
<dbReference type="Gene3D" id="1.25.40.180">
    <property type="match status" value="1"/>
</dbReference>
<evidence type="ECO:0000259" key="5">
    <source>
        <dbReference type="PROSITE" id="PS51366"/>
    </source>
</evidence>
<proteinExistence type="inferred from homology"/>
<dbReference type="GeneID" id="81368578"/>
<feature type="compositionally biased region" description="Basic and acidic residues" evidence="4">
    <location>
        <begin position="303"/>
        <end position="312"/>
    </location>
</feature>
<dbReference type="Pfam" id="PF02847">
    <property type="entry name" value="MA3"/>
    <property type="match status" value="1"/>
</dbReference>
<dbReference type="EMBL" id="JAPZBU010000006">
    <property type="protein sequence ID" value="KAJ5396848.1"/>
    <property type="molecule type" value="Genomic_DNA"/>
</dbReference>
<feature type="region of interest" description="Disordered" evidence="4">
    <location>
        <begin position="188"/>
        <end position="312"/>
    </location>
</feature>
<dbReference type="PROSITE" id="PS51366">
    <property type="entry name" value="MI"/>
    <property type="match status" value="1"/>
</dbReference>
<dbReference type="InterPro" id="IPR050781">
    <property type="entry name" value="CWC22_splicing_factor"/>
</dbReference>
<keyword evidence="3" id="KW-0539">Nucleus</keyword>
<dbReference type="AlphaFoldDB" id="A0A9W9W191"/>
<reference evidence="6" key="2">
    <citation type="journal article" date="2023" name="IMA Fungus">
        <title>Comparative genomic study of the Penicillium genus elucidates a diverse pangenome and 15 lateral gene transfer events.</title>
        <authorList>
            <person name="Petersen C."/>
            <person name="Sorensen T."/>
            <person name="Nielsen M.R."/>
            <person name="Sondergaard T.E."/>
            <person name="Sorensen J.L."/>
            <person name="Fitzpatrick D.A."/>
            <person name="Frisvad J.C."/>
            <person name="Nielsen K.L."/>
        </authorList>
    </citation>
    <scope>NUCLEOTIDE SEQUENCE</scope>
    <source>
        <strain evidence="6">IBT 29677</strain>
    </source>
</reference>